<evidence type="ECO:0000256" key="1">
    <source>
        <dbReference type="ARBA" id="ARBA00022574"/>
    </source>
</evidence>
<feature type="repeat" description="WD" evidence="3">
    <location>
        <begin position="201"/>
        <end position="228"/>
    </location>
</feature>
<dbReference type="InterPro" id="IPR019775">
    <property type="entry name" value="WD40_repeat_CS"/>
</dbReference>
<dbReference type="SMART" id="SM00320">
    <property type="entry name" value="WD40"/>
    <property type="match status" value="3"/>
</dbReference>
<accession>X6MMF2</accession>
<dbReference type="Gene3D" id="2.130.10.10">
    <property type="entry name" value="YVTN repeat-like/Quinoprotein amine dehydrogenase"/>
    <property type="match status" value="1"/>
</dbReference>
<name>X6MMF2_RETFI</name>
<dbReference type="InterPro" id="IPR001680">
    <property type="entry name" value="WD40_rpt"/>
</dbReference>
<evidence type="ECO:0000313" key="5">
    <source>
        <dbReference type="Proteomes" id="UP000023152"/>
    </source>
</evidence>
<dbReference type="OrthoDB" id="366230at2759"/>
<dbReference type="InterPro" id="IPR015943">
    <property type="entry name" value="WD40/YVTN_repeat-like_dom_sf"/>
</dbReference>
<dbReference type="PANTHER" id="PTHR19879:SF9">
    <property type="entry name" value="TRANSCRIPTION INITIATION FACTOR TFIID SUBUNIT 5"/>
    <property type="match status" value="1"/>
</dbReference>
<protein>
    <submittedName>
        <fullName evidence="4">Uncharacterized protein</fullName>
    </submittedName>
</protein>
<dbReference type="PRINTS" id="PR00320">
    <property type="entry name" value="GPROTEINBRPT"/>
</dbReference>
<dbReference type="SUPFAM" id="SSF50978">
    <property type="entry name" value="WD40 repeat-like"/>
    <property type="match status" value="1"/>
</dbReference>
<dbReference type="PROSITE" id="PS00678">
    <property type="entry name" value="WD_REPEATS_1"/>
    <property type="match status" value="2"/>
</dbReference>
<dbReference type="Proteomes" id="UP000023152">
    <property type="component" value="Unassembled WGS sequence"/>
</dbReference>
<keyword evidence="5" id="KW-1185">Reference proteome</keyword>
<gene>
    <name evidence="4" type="ORF">RFI_22751</name>
</gene>
<dbReference type="InterPro" id="IPR036322">
    <property type="entry name" value="WD40_repeat_dom_sf"/>
</dbReference>
<dbReference type="PANTHER" id="PTHR19879">
    <property type="entry name" value="TRANSCRIPTION INITIATION FACTOR TFIID"/>
    <property type="match status" value="1"/>
</dbReference>
<dbReference type="AlphaFoldDB" id="X6MMF2"/>
<dbReference type="PROSITE" id="PS50294">
    <property type="entry name" value="WD_REPEATS_REGION"/>
    <property type="match status" value="3"/>
</dbReference>
<sequence length="228" mass="26405">MNDTNLNYIKLLSFGGEGRKQTKHTFKMNYVSIWDDNPEIEQIKNCNKWLPFTDNCNKRINIGRYDDNYHGTCAVSVEVIIIYCSLSNCRSNMMSMKMYFNFKHCKFVRQFHGHSGYILKVHFFPDGLFALSCSNDYTVRIWDVKSGKEFKKLEGYSNGVWDTKYSPDDLTVISCSNDQMVRLWNLQLEMEIQKLVLDENVAGIDISPDGNIIVSCSGDKAIQLWKVL</sequence>
<feature type="repeat" description="WD" evidence="3">
    <location>
        <begin position="111"/>
        <end position="152"/>
    </location>
</feature>
<dbReference type="Pfam" id="PF00400">
    <property type="entry name" value="WD40"/>
    <property type="match status" value="3"/>
</dbReference>
<dbReference type="PROSITE" id="PS50082">
    <property type="entry name" value="WD_REPEATS_2"/>
    <property type="match status" value="3"/>
</dbReference>
<keyword evidence="2" id="KW-0677">Repeat</keyword>
<organism evidence="4 5">
    <name type="scientific">Reticulomyxa filosa</name>
    <dbReference type="NCBI Taxonomy" id="46433"/>
    <lineage>
        <taxon>Eukaryota</taxon>
        <taxon>Sar</taxon>
        <taxon>Rhizaria</taxon>
        <taxon>Retaria</taxon>
        <taxon>Foraminifera</taxon>
        <taxon>Monothalamids</taxon>
        <taxon>Reticulomyxidae</taxon>
        <taxon>Reticulomyxa</taxon>
    </lineage>
</organism>
<dbReference type="EMBL" id="ASPP01019913">
    <property type="protein sequence ID" value="ETO14617.1"/>
    <property type="molecule type" value="Genomic_DNA"/>
</dbReference>
<reference evidence="4 5" key="1">
    <citation type="journal article" date="2013" name="Curr. Biol.">
        <title>The Genome of the Foraminiferan Reticulomyxa filosa.</title>
        <authorList>
            <person name="Glockner G."/>
            <person name="Hulsmann N."/>
            <person name="Schleicher M."/>
            <person name="Noegel A.A."/>
            <person name="Eichinger L."/>
            <person name="Gallinger C."/>
            <person name="Pawlowski J."/>
            <person name="Sierra R."/>
            <person name="Euteneuer U."/>
            <person name="Pillet L."/>
            <person name="Moustafa A."/>
            <person name="Platzer M."/>
            <person name="Groth M."/>
            <person name="Szafranski K."/>
            <person name="Schliwa M."/>
        </authorList>
    </citation>
    <scope>NUCLEOTIDE SEQUENCE [LARGE SCALE GENOMIC DNA]</scope>
</reference>
<dbReference type="InterPro" id="IPR020472">
    <property type="entry name" value="WD40_PAC1"/>
</dbReference>
<comment type="caution">
    <text evidence="4">The sequence shown here is derived from an EMBL/GenBank/DDBJ whole genome shotgun (WGS) entry which is preliminary data.</text>
</comment>
<proteinExistence type="predicted"/>
<feature type="repeat" description="WD" evidence="3">
    <location>
        <begin position="153"/>
        <end position="194"/>
    </location>
</feature>
<evidence type="ECO:0000313" key="4">
    <source>
        <dbReference type="EMBL" id="ETO14617.1"/>
    </source>
</evidence>
<evidence type="ECO:0000256" key="2">
    <source>
        <dbReference type="ARBA" id="ARBA00022737"/>
    </source>
</evidence>
<evidence type="ECO:0000256" key="3">
    <source>
        <dbReference type="PROSITE-ProRule" id="PRU00221"/>
    </source>
</evidence>
<keyword evidence="1 3" id="KW-0853">WD repeat</keyword>